<dbReference type="PANTHER" id="PTHR23350">
    <property type="entry name" value="PEROXISOME ASSEMBLY PROTEIN 10"/>
    <property type="match status" value="1"/>
</dbReference>
<dbReference type="CDD" id="cd16527">
    <property type="entry name" value="RING-HC_PEX10"/>
    <property type="match status" value="1"/>
</dbReference>
<evidence type="ECO:0000256" key="14">
    <source>
        <dbReference type="ARBA" id="ARBA00022927"/>
    </source>
</evidence>
<evidence type="ECO:0000256" key="12">
    <source>
        <dbReference type="ARBA" id="ARBA00022786"/>
    </source>
</evidence>
<dbReference type="InterPro" id="IPR001841">
    <property type="entry name" value="Znf_RING"/>
</dbReference>
<dbReference type="EC" id="2.3.2.27" evidence="5"/>
<evidence type="ECO:0000259" key="20">
    <source>
        <dbReference type="PROSITE" id="PS50089"/>
    </source>
</evidence>
<gene>
    <name evidence="21" type="ORF">scyTo_0013552</name>
</gene>
<comment type="similarity">
    <text evidence="4">Belongs to the pex2/pex10/pex12 family.</text>
</comment>
<dbReference type="OrthoDB" id="6270329at2759"/>
<evidence type="ECO:0000256" key="8">
    <source>
        <dbReference type="ARBA" id="ARBA00022679"/>
    </source>
</evidence>
<evidence type="ECO:0000256" key="10">
    <source>
        <dbReference type="ARBA" id="ARBA00022723"/>
    </source>
</evidence>
<sequence>MGLVLRAWVQHLEIQQCRVFMLLFFNAGFAMPALPVNQPQLIRSSQKDEYYLHSLRSYANETFQIFAGAKRWLEWRKEIELLADLTYFSLTTFAGYQTLGEEYVNIVQVDSSGQRVPPPARRAALIILHTCVPYLLDRGLNRLEQDLQAESEGFQAPERRRVPARPGILHWLQGAVSGLTEQQKKVLLQTVCILRQAVSFLHRLHLGIFYLKGAFYHIAKRFTSITYLCVRGLFSDSVGLRWNYELLGKVSLLQLVLTVAVQVNSYRQRQRARHEWKLHRNLPCSRNSSQDLLVRSSRCILCLEERRHSTATPCGHLFCWECITEWCNTKAECPLCREMFQPHRLIYLRHYI</sequence>
<dbReference type="Gene3D" id="3.30.40.10">
    <property type="entry name" value="Zinc/RING finger domain, C3HC4 (zinc finger)"/>
    <property type="match status" value="1"/>
</dbReference>
<evidence type="ECO:0000313" key="22">
    <source>
        <dbReference type="Proteomes" id="UP000288216"/>
    </source>
</evidence>
<accession>A0A401NZC2</accession>
<dbReference type="AlphaFoldDB" id="A0A401NZC2"/>
<keyword evidence="15" id="KW-1133">Transmembrane helix</keyword>
<evidence type="ECO:0000256" key="2">
    <source>
        <dbReference type="ARBA" id="ARBA00004585"/>
    </source>
</evidence>
<dbReference type="PROSITE" id="PS50089">
    <property type="entry name" value="ZF_RING_2"/>
    <property type="match status" value="1"/>
</dbReference>
<evidence type="ECO:0000256" key="19">
    <source>
        <dbReference type="PROSITE-ProRule" id="PRU00175"/>
    </source>
</evidence>
<dbReference type="Pfam" id="PF04757">
    <property type="entry name" value="Pex2_Pex12"/>
    <property type="match status" value="1"/>
</dbReference>
<dbReference type="PROSITE" id="PS00518">
    <property type="entry name" value="ZF_RING_1"/>
    <property type="match status" value="1"/>
</dbReference>
<organism evidence="21 22">
    <name type="scientific">Scyliorhinus torazame</name>
    <name type="common">Cloudy catshark</name>
    <name type="synonym">Catulus torazame</name>
    <dbReference type="NCBI Taxonomy" id="75743"/>
    <lineage>
        <taxon>Eukaryota</taxon>
        <taxon>Metazoa</taxon>
        <taxon>Chordata</taxon>
        <taxon>Craniata</taxon>
        <taxon>Vertebrata</taxon>
        <taxon>Chondrichthyes</taxon>
        <taxon>Elasmobranchii</taxon>
        <taxon>Galeomorphii</taxon>
        <taxon>Galeoidea</taxon>
        <taxon>Carcharhiniformes</taxon>
        <taxon>Scyliorhinidae</taxon>
        <taxon>Scyliorhinus</taxon>
    </lineage>
</organism>
<evidence type="ECO:0000256" key="13">
    <source>
        <dbReference type="ARBA" id="ARBA00022833"/>
    </source>
</evidence>
<dbReference type="InterPro" id="IPR013083">
    <property type="entry name" value="Znf_RING/FYVE/PHD"/>
</dbReference>
<evidence type="ECO:0000256" key="9">
    <source>
        <dbReference type="ARBA" id="ARBA00022692"/>
    </source>
</evidence>
<keyword evidence="6" id="KW-0813">Transport</keyword>
<dbReference type="SMART" id="SM00184">
    <property type="entry name" value="RING"/>
    <property type="match status" value="1"/>
</dbReference>
<dbReference type="STRING" id="75743.A0A401NZC2"/>
<keyword evidence="14" id="KW-0653">Protein transport</keyword>
<protein>
    <recommendedName>
        <fullName evidence="5">RING-type E3 ubiquitin transferase</fullName>
        <ecNumber evidence="5">2.3.2.27</ecNumber>
    </recommendedName>
</protein>
<dbReference type="InterPro" id="IPR006845">
    <property type="entry name" value="Pex_N"/>
</dbReference>
<feature type="domain" description="RING-type" evidence="20">
    <location>
        <begin position="299"/>
        <end position="337"/>
    </location>
</feature>
<dbReference type="OMA" id="YCDVVQL"/>
<dbReference type="SUPFAM" id="SSF57850">
    <property type="entry name" value="RING/U-box"/>
    <property type="match status" value="1"/>
</dbReference>
<dbReference type="FunFam" id="3.30.40.10:FF:000332">
    <property type="entry name" value="Peroxisome biogenesis factor 10"/>
    <property type="match status" value="1"/>
</dbReference>
<keyword evidence="11 19" id="KW-0863">Zinc-finger</keyword>
<evidence type="ECO:0000256" key="7">
    <source>
        <dbReference type="ARBA" id="ARBA00022593"/>
    </source>
</evidence>
<evidence type="ECO:0000256" key="16">
    <source>
        <dbReference type="ARBA" id="ARBA00023136"/>
    </source>
</evidence>
<reference evidence="21 22" key="1">
    <citation type="journal article" date="2018" name="Nat. Ecol. Evol.">
        <title>Shark genomes provide insights into elasmobranch evolution and the origin of vertebrates.</title>
        <authorList>
            <person name="Hara Y"/>
            <person name="Yamaguchi K"/>
            <person name="Onimaru K"/>
            <person name="Kadota M"/>
            <person name="Koyanagi M"/>
            <person name="Keeley SD"/>
            <person name="Tatsumi K"/>
            <person name="Tanaka K"/>
            <person name="Motone F"/>
            <person name="Kageyama Y"/>
            <person name="Nozu R"/>
            <person name="Adachi N"/>
            <person name="Nishimura O"/>
            <person name="Nakagawa R"/>
            <person name="Tanegashima C"/>
            <person name="Kiyatake I"/>
            <person name="Matsumoto R"/>
            <person name="Murakumo K"/>
            <person name="Nishida K"/>
            <person name="Terakita A"/>
            <person name="Kuratani S"/>
            <person name="Sato K"/>
            <person name="Hyodo S Kuraku.S."/>
        </authorList>
    </citation>
    <scope>NUCLEOTIDE SEQUENCE [LARGE SCALE GENOMIC DNA]</scope>
</reference>
<evidence type="ECO:0000256" key="1">
    <source>
        <dbReference type="ARBA" id="ARBA00000900"/>
    </source>
</evidence>
<comment type="function">
    <text evidence="18">E3 ubiquitin-protein ligase component of a retrotranslocation channel required for peroxisome organization by mediating export of the PEX5 receptor from peroxisomes to the cytosol, thereby promoting PEX5 recycling. The retrotranslocation channel is composed of PEX2, PEX10 and PEX12; each subunit contributing transmembrane segments that coassemble into an open channel that specifically allows the passage of PEX5 through the peroxisomal membrane. PEX10 also regulates PEX5 recycling by acting as a E3 ubiquitin-protein ligase. When PEX5 recycling is compromised, PEX10 catalyzes polyubiquitination of PEX5 during its passage through the retrotranslocation channel, leading to its degradation.</text>
</comment>
<keyword evidence="13" id="KW-0862">Zinc</keyword>
<keyword evidence="22" id="KW-1185">Reference proteome</keyword>
<evidence type="ECO:0000256" key="5">
    <source>
        <dbReference type="ARBA" id="ARBA00012483"/>
    </source>
</evidence>
<evidence type="ECO:0000256" key="18">
    <source>
        <dbReference type="ARBA" id="ARBA00045271"/>
    </source>
</evidence>
<keyword evidence="17" id="KW-0576">Peroxisome</keyword>
<dbReference type="GO" id="GO:0005778">
    <property type="term" value="C:peroxisomal membrane"/>
    <property type="evidence" value="ECO:0007669"/>
    <property type="project" value="UniProtKB-SubCell"/>
</dbReference>
<evidence type="ECO:0000256" key="11">
    <source>
        <dbReference type="ARBA" id="ARBA00022771"/>
    </source>
</evidence>
<evidence type="ECO:0000256" key="6">
    <source>
        <dbReference type="ARBA" id="ARBA00022448"/>
    </source>
</evidence>
<keyword evidence="9" id="KW-0812">Transmembrane</keyword>
<dbReference type="GO" id="GO:0016558">
    <property type="term" value="P:protein import into peroxisome matrix"/>
    <property type="evidence" value="ECO:0007669"/>
    <property type="project" value="InterPro"/>
</dbReference>
<evidence type="ECO:0000256" key="4">
    <source>
        <dbReference type="ARBA" id="ARBA00008704"/>
    </source>
</evidence>
<dbReference type="InterPro" id="IPR025654">
    <property type="entry name" value="PEX2/10"/>
</dbReference>
<keyword evidence="16" id="KW-0472">Membrane</keyword>
<dbReference type="Pfam" id="PF13639">
    <property type="entry name" value="zf-RING_2"/>
    <property type="match status" value="1"/>
</dbReference>
<dbReference type="Proteomes" id="UP000288216">
    <property type="component" value="Unassembled WGS sequence"/>
</dbReference>
<dbReference type="GO" id="GO:0008270">
    <property type="term" value="F:zinc ion binding"/>
    <property type="evidence" value="ECO:0007669"/>
    <property type="project" value="UniProtKB-KW"/>
</dbReference>
<evidence type="ECO:0000256" key="15">
    <source>
        <dbReference type="ARBA" id="ARBA00022989"/>
    </source>
</evidence>
<comment type="subcellular location">
    <subcellularLocation>
        <location evidence="2">Peroxisome membrane</location>
        <topology evidence="2">Multi-pass membrane protein</topology>
    </subcellularLocation>
</comment>
<keyword evidence="8" id="KW-0808">Transferase</keyword>
<evidence type="ECO:0000256" key="17">
    <source>
        <dbReference type="ARBA" id="ARBA00023140"/>
    </source>
</evidence>
<comment type="catalytic activity">
    <reaction evidence="1">
        <text>S-ubiquitinyl-[E2 ubiquitin-conjugating enzyme]-L-cysteine + [acceptor protein]-L-lysine = [E2 ubiquitin-conjugating enzyme]-L-cysteine + N(6)-ubiquitinyl-[acceptor protein]-L-lysine.</text>
        <dbReference type="EC" id="2.3.2.27"/>
    </reaction>
</comment>
<evidence type="ECO:0000256" key="3">
    <source>
        <dbReference type="ARBA" id="ARBA00004906"/>
    </source>
</evidence>
<dbReference type="GO" id="GO:0061630">
    <property type="term" value="F:ubiquitin protein ligase activity"/>
    <property type="evidence" value="ECO:0007669"/>
    <property type="project" value="UniProtKB-EC"/>
</dbReference>
<keyword evidence="12" id="KW-0833">Ubl conjugation pathway</keyword>
<dbReference type="PANTHER" id="PTHR23350:SF0">
    <property type="entry name" value="PEROXISOME BIOGENESIS FACTOR 10"/>
    <property type="match status" value="1"/>
</dbReference>
<keyword evidence="7" id="KW-0962">Peroxisome biogenesis</keyword>
<comment type="pathway">
    <text evidence="3">Protein modification; protein ubiquitination.</text>
</comment>
<proteinExistence type="inferred from homology"/>
<evidence type="ECO:0000313" key="21">
    <source>
        <dbReference type="EMBL" id="GCB66200.1"/>
    </source>
</evidence>
<dbReference type="EMBL" id="BFAA01006969">
    <property type="protein sequence ID" value="GCB66200.1"/>
    <property type="molecule type" value="Genomic_DNA"/>
</dbReference>
<keyword evidence="10" id="KW-0479">Metal-binding</keyword>
<comment type="caution">
    <text evidence="21">The sequence shown here is derived from an EMBL/GenBank/DDBJ whole genome shotgun (WGS) entry which is preliminary data.</text>
</comment>
<dbReference type="InterPro" id="IPR017907">
    <property type="entry name" value="Znf_RING_CS"/>
</dbReference>
<name>A0A401NZC2_SCYTO</name>